<evidence type="ECO:0000256" key="6">
    <source>
        <dbReference type="ARBA" id="ARBA00023004"/>
    </source>
</evidence>
<dbReference type="Pfam" id="PF01217">
    <property type="entry name" value="Clat_adaptor_s"/>
    <property type="match status" value="1"/>
</dbReference>
<organism evidence="9 10">
    <name type="scientific">Taenia crassiceps</name>
    <dbReference type="NCBI Taxonomy" id="6207"/>
    <lineage>
        <taxon>Eukaryota</taxon>
        <taxon>Metazoa</taxon>
        <taxon>Spiralia</taxon>
        <taxon>Lophotrochozoa</taxon>
        <taxon>Platyhelminthes</taxon>
        <taxon>Cestoda</taxon>
        <taxon>Eucestoda</taxon>
        <taxon>Cyclophyllidea</taxon>
        <taxon>Taeniidae</taxon>
        <taxon>Taenia</taxon>
    </lineage>
</organism>
<keyword evidence="10" id="KW-1185">Reference proteome</keyword>
<keyword evidence="2" id="KW-0479">Metal-binding</keyword>
<dbReference type="InterPro" id="IPR000808">
    <property type="entry name" value="Mrp-like_CS"/>
</dbReference>
<dbReference type="InterPro" id="IPR022775">
    <property type="entry name" value="AP_mu_sigma_su"/>
</dbReference>
<keyword evidence="3" id="KW-0547">Nucleotide-binding</keyword>
<evidence type="ECO:0000256" key="3">
    <source>
        <dbReference type="ARBA" id="ARBA00022741"/>
    </source>
</evidence>
<comment type="caution">
    <text evidence="9">The sequence shown here is derived from an EMBL/GenBank/DDBJ whole genome shotgun (WGS) entry which is preliminary data.</text>
</comment>
<keyword evidence="1" id="KW-0004">4Fe-4S</keyword>
<dbReference type="HAMAP" id="MF_02040">
    <property type="entry name" value="Mrp_NBP35"/>
    <property type="match status" value="1"/>
</dbReference>
<dbReference type="EMBL" id="JAKROA010000003">
    <property type="protein sequence ID" value="KAL5108361.1"/>
    <property type="molecule type" value="Genomic_DNA"/>
</dbReference>
<evidence type="ECO:0000256" key="4">
    <source>
        <dbReference type="ARBA" id="ARBA00022840"/>
    </source>
</evidence>
<sequence>MGSLPMRTRNLSCNMNCGIGLVQNIFIVTSGKGGVGKSTIACRLAIGLAKQNLRVGLLDLDLCGPSVPRIMGLCDVQQCSEGWLPVVADKVAKNIFVVSIAFLVSDKDSAVAWRGPRKNAMIDQFLSKVCWGQLDVLVIDTPPGTSDEHISVVEKIQAYASDRLRGAIVVSTPQRVAICDIRRQLTFCCKVGLPVVGLIENMSGFECPNCKESFNLFASGGVEALAKEKGIDFLGRLPLDGQITKICDDSATFAEKLQLALPADSPIMVFILNRYFGAGRFSFSSYSAGKGKSVFKSEGRRCVPYWIGVTKKYASLYFCCAIESEDNELITLEIMHRYVEILDRYFGSVCELDIIFHFEKAYYVLDELVLCGEMQETSKDGILRDVDAQDLLQEKDCKTKEEQEDLIVIDVSDL</sequence>
<feature type="domain" description="AP complex mu/sigma subunit" evidence="8">
    <location>
        <begin position="309"/>
        <end position="391"/>
    </location>
</feature>
<dbReference type="PANTHER" id="PTHR23264:SF19">
    <property type="entry name" value="CYTOSOLIC FE-S CLUSTER ASSEMBLY FACTOR NUBP2"/>
    <property type="match status" value="1"/>
</dbReference>
<evidence type="ECO:0000256" key="2">
    <source>
        <dbReference type="ARBA" id="ARBA00022723"/>
    </source>
</evidence>
<dbReference type="SUPFAM" id="SSF64356">
    <property type="entry name" value="SNARE-like"/>
    <property type="match status" value="1"/>
</dbReference>
<dbReference type="CDD" id="cd02037">
    <property type="entry name" value="Mrp_NBP35"/>
    <property type="match status" value="1"/>
</dbReference>
<protein>
    <recommendedName>
        <fullName evidence="8">AP complex mu/sigma subunit domain-containing protein</fullName>
    </recommendedName>
</protein>
<dbReference type="Proteomes" id="UP001651158">
    <property type="component" value="Unassembled WGS sequence"/>
</dbReference>
<dbReference type="PANTHER" id="PTHR23264">
    <property type="entry name" value="NUCLEOTIDE-BINDING PROTEIN NBP35 YEAST -RELATED"/>
    <property type="match status" value="1"/>
</dbReference>
<evidence type="ECO:0000313" key="10">
    <source>
        <dbReference type="Proteomes" id="UP001651158"/>
    </source>
</evidence>
<dbReference type="Gene3D" id="3.30.450.60">
    <property type="match status" value="1"/>
</dbReference>
<accession>A0ABR4QF48</accession>
<dbReference type="PROSITE" id="PS01215">
    <property type="entry name" value="MRP"/>
    <property type="match status" value="1"/>
</dbReference>
<dbReference type="InterPro" id="IPR033756">
    <property type="entry name" value="YlxH/NBP35"/>
</dbReference>
<evidence type="ECO:0000313" key="9">
    <source>
        <dbReference type="EMBL" id="KAL5108361.1"/>
    </source>
</evidence>
<keyword evidence="7" id="KW-0411">Iron-sulfur</keyword>
<gene>
    <name evidence="9" type="ORF">TcWFU_000530</name>
</gene>
<keyword evidence="5" id="KW-0813">Transport</keyword>
<dbReference type="InterPro" id="IPR027417">
    <property type="entry name" value="P-loop_NTPase"/>
</dbReference>
<proteinExistence type="inferred from homology"/>
<keyword evidence="6" id="KW-0408">Iron</keyword>
<dbReference type="Gene3D" id="3.40.50.300">
    <property type="entry name" value="P-loop containing nucleotide triphosphate hydrolases"/>
    <property type="match status" value="1"/>
</dbReference>
<keyword evidence="5" id="KW-0653">Protein transport</keyword>
<dbReference type="InterPro" id="IPR019591">
    <property type="entry name" value="Mrp/NBP35_ATP-bd"/>
</dbReference>
<evidence type="ECO:0000256" key="5">
    <source>
        <dbReference type="ARBA" id="ARBA00022927"/>
    </source>
</evidence>
<dbReference type="InterPro" id="IPR011012">
    <property type="entry name" value="Longin-like_dom_sf"/>
</dbReference>
<evidence type="ECO:0000256" key="7">
    <source>
        <dbReference type="ARBA" id="ARBA00023014"/>
    </source>
</evidence>
<evidence type="ECO:0000256" key="1">
    <source>
        <dbReference type="ARBA" id="ARBA00022485"/>
    </source>
</evidence>
<keyword evidence="4" id="KW-0067">ATP-binding</keyword>
<evidence type="ECO:0000259" key="8">
    <source>
        <dbReference type="Pfam" id="PF01217"/>
    </source>
</evidence>
<reference evidence="9 10" key="1">
    <citation type="journal article" date="2022" name="Front. Cell. Infect. Microbiol.">
        <title>The Genomes of Two Strains of Taenia crassiceps the Animal Model for the Study of Human Cysticercosis.</title>
        <authorList>
            <person name="Bobes R.J."/>
            <person name="Estrada K."/>
            <person name="Rios-Valencia D.G."/>
            <person name="Calderon-Gallegos A."/>
            <person name="de la Torre P."/>
            <person name="Carrero J.C."/>
            <person name="Sanchez-Flores A."/>
            <person name="Laclette J.P."/>
        </authorList>
    </citation>
    <scope>NUCLEOTIDE SEQUENCE [LARGE SCALE GENOMIC DNA]</scope>
    <source>
        <strain evidence="9">WFUcys</strain>
    </source>
</reference>
<name>A0ABR4QF48_9CEST</name>
<dbReference type="Pfam" id="PF10609">
    <property type="entry name" value="ParA"/>
    <property type="match status" value="1"/>
</dbReference>
<dbReference type="SUPFAM" id="SSF52540">
    <property type="entry name" value="P-loop containing nucleoside triphosphate hydrolases"/>
    <property type="match status" value="1"/>
</dbReference>